<evidence type="ECO:0000313" key="6">
    <source>
        <dbReference type="EMBL" id="SPF33684.1"/>
    </source>
</evidence>
<accession>A0A2U3K1Y3</accession>
<dbReference type="GO" id="GO:0008800">
    <property type="term" value="F:beta-lactamase activity"/>
    <property type="evidence" value="ECO:0007669"/>
    <property type="project" value="UniProtKB-EC"/>
</dbReference>
<dbReference type="SUPFAM" id="SSF56601">
    <property type="entry name" value="beta-lactamase/transpeptidase-like"/>
    <property type="match status" value="1"/>
</dbReference>
<protein>
    <recommendedName>
        <fullName evidence="3">beta-lactamase</fullName>
        <ecNumber evidence="3">3.5.2.6</ecNumber>
    </recommendedName>
</protein>
<gene>
    <name evidence="6" type="ORF">SBA1_120058</name>
</gene>
<evidence type="ECO:0000256" key="1">
    <source>
        <dbReference type="ARBA" id="ARBA00001526"/>
    </source>
</evidence>
<dbReference type="InterPro" id="IPR000871">
    <property type="entry name" value="Beta-lactam_class-A"/>
</dbReference>
<comment type="catalytic activity">
    <reaction evidence="1">
        <text>a beta-lactam + H2O = a substituted beta-amino acid</text>
        <dbReference type="Rhea" id="RHEA:20401"/>
        <dbReference type="ChEBI" id="CHEBI:15377"/>
        <dbReference type="ChEBI" id="CHEBI:35627"/>
        <dbReference type="ChEBI" id="CHEBI:140347"/>
        <dbReference type="EC" id="3.5.2.6"/>
    </reaction>
</comment>
<organism evidence="6 7">
    <name type="scientific">Candidatus Sulfotelmatobacter kueseliae</name>
    <dbReference type="NCBI Taxonomy" id="2042962"/>
    <lineage>
        <taxon>Bacteria</taxon>
        <taxon>Pseudomonadati</taxon>
        <taxon>Acidobacteriota</taxon>
        <taxon>Terriglobia</taxon>
        <taxon>Terriglobales</taxon>
        <taxon>Candidatus Korobacteraceae</taxon>
        <taxon>Candidatus Sulfotelmatobacter</taxon>
    </lineage>
</organism>
<proteinExistence type="inferred from homology"/>
<dbReference type="GO" id="GO:0030655">
    <property type="term" value="P:beta-lactam antibiotic catabolic process"/>
    <property type="evidence" value="ECO:0007669"/>
    <property type="project" value="InterPro"/>
</dbReference>
<dbReference type="GO" id="GO:0046677">
    <property type="term" value="P:response to antibiotic"/>
    <property type="evidence" value="ECO:0007669"/>
    <property type="project" value="InterPro"/>
</dbReference>
<dbReference type="PRINTS" id="PR00118">
    <property type="entry name" value="BLACTAMASEA"/>
</dbReference>
<dbReference type="InterPro" id="IPR045155">
    <property type="entry name" value="Beta-lactam_cat"/>
</dbReference>
<feature type="domain" description="Beta-lactamase class A catalytic" evidence="5">
    <location>
        <begin position="51"/>
        <end position="264"/>
    </location>
</feature>
<dbReference type="EC" id="3.5.2.6" evidence="3"/>
<keyword evidence="4" id="KW-0732">Signal</keyword>
<feature type="chain" id="PRO_5015631440" description="beta-lactamase" evidence="4">
    <location>
        <begin position="20"/>
        <end position="308"/>
    </location>
</feature>
<evidence type="ECO:0000259" key="5">
    <source>
        <dbReference type="Pfam" id="PF13354"/>
    </source>
</evidence>
<dbReference type="InterPro" id="IPR012338">
    <property type="entry name" value="Beta-lactam/transpept-like"/>
</dbReference>
<name>A0A2U3K1Y3_9BACT</name>
<dbReference type="PANTHER" id="PTHR35333">
    <property type="entry name" value="BETA-LACTAMASE"/>
    <property type="match status" value="1"/>
</dbReference>
<sequence length="308" mass="33938">MKRWLCCTLLLATCFAQIAAPSPSAGKQKVLWQKLEASIQQVDQHLDGVMGVAIEDLTTGDHSFLHEDEVFAQASSIKITVLAGLYLQAEQGKLKLTDLYTVQSSDLVPDSYIMNGLTPGVTRVTLRDLATMMVAVSDNSATNVLIDRVGMPNVNAMLDSLGLTHTRLRRKMMDLEAAKQGRENISTPREMMTLLDAIYHGKVMNKDSTADFFKVLSTNKDSWIPRDLPADLKIANKPGALEAVRNDSGVVFVEGRPYVISVMTAFLGNERDGEEAISKISLEAWRMFDRLSRATEYGRVVSPGNGTR</sequence>
<evidence type="ECO:0000256" key="3">
    <source>
        <dbReference type="ARBA" id="ARBA00012865"/>
    </source>
</evidence>
<evidence type="ECO:0000256" key="4">
    <source>
        <dbReference type="SAM" id="SignalP"/>
    </source>
</evidence>
<dbReference type="Proteomes" id="UP000238701">
    <property type="component" value="Unassembled WGS sequence"/>
</dbReference>
<comment type="similarity">
    <text evidence="2">Belongs to the class-A beta-lactamase family.</text>
</comment>
<dbReference type="Gene3D" id="3.40.710.10">
    <property type="entry name" value="DD-peptidase/beta-lactamase superfamily"/>
    <property type="match status" value="1"/>
</dbReference>
<evidence type="ECO:0000256" key="2">
    <source>
        <dbReference type="ARBA" id="ARBA00009009"/>
    </source>
</evidence>
<feature type="signal peptide" evidence="4">
    <location>
        <begin position="1"/>
        <end position="19"/>
    </location>
</feature>
<dbReference type="Pfam" id="PF13354">
    <property type="entry name" value="Beta-lactamase2"/>
    <property type="match status" value="1"/>
</dbReference>
<evidence type="ECO:0000313" key="7">
    <source>
        <dbReference type="Proteomes" id="UP000238701"/>
    </source>
</evidence>
<dbReference type="PANTHER" id="PTHR35333:SF3">
    <property type="entry name" value="BETA-LACTAMASE-TYPE TRANSPEPTIDASE FOLD CONTAINING PROTEIN"/>
    <property type="match status" value="1"/>
</dbReference>
<reference evidence="7" key="1">
    <citation type="submission" date="2018-02" db="EMBL/GenBank/DDBJ databases">
        <authorList>
            <person name="Hausmann B."/>
        </authorList>
    </citation>
    <scope>NUCLEOTIDE SEQUENCE [LARGE SCALE GENOMIC DNA]</scope>
    <source>
        <strain evidence="7">Peat soil MAG SbA1</strain>
    </source>
</reference>
<dbReference type="EMBL" id="OMOD01000024">
    <property type="protein sequence ID" value="SPF33684.1"/>
    <property type="molecule type" value="Genomic_DNA"/>
</dbReference>
<dbReference type="AlphaFoldDB" id="A0A2U3K1Y3"/>